<dbReference type="Pfam" id="PF00561">
    <property type="entry name" value="Abhydrolase_1"/>
    <property type="match status" value="1"/>
</dbReference>
<keyword evidence="3" id="KW-0378">Hydrolase</keyword>
<dbReference type="InterPro" id="IPR000073">
    <property type="entry name" value="AB_hydrolase_1"/>
</dbReference>
<protein>
    <submittedName>
        <fullName evidence="3">Alpha/beta hydrolase</fullName>
    </submittedName>
</protein>
<dbReference type="PANTHER" id="PTHR43039">
    <property type="entry name" value="ESTERASE-RELATED"/>
    <property type="match status" value="1"/>
</dbReference>
<evidence type="ECO:0000256" key="1">
    <source>
        <dbReference type="ARBA" id="ARBA00008645"/>
    </source>
</evidence>
<name>A0ABT8C850_9BACT</name>
<evidence type="ECO:0000259" key="2">
    <source>
        <dbReference type="Pfam" id="PF00561"/>
    </source>
</evidence>
<gene>
    <name evidence="3" type="ORF">QWZ15_11880</name>
</gene>
<dbReference type="Gene3D" id="3.40.50.1820">
    <property type="entry name" value="alpha/beta hydrolase"/>
    <property type="match status" value="1"/>
</dbReference>
<sequence length="268" mass="30102">MNKEIIVRNNIKISGNGVQPMVFAHGFGCDQQMWRYITPSFEREYQIILFDHVGSGKSDQSAYDFEKYNSLNGYAEDLIEICDELDLQNVIFVGHSVSSIIGALASIKRPDLFEKLIMIGPSPCYINKEGYFGGFSSEDIDELVETLESNYLGWSSHITPVIVGNPEMPEYSEELRNSFCNMNPEIAKHFAKVTFLGDNREDLSQVLTPSLIIQCHPDIIAPVKVGEYVHKKMPESKYFLLSASGHCPHLTAPDQVISSIQNFLTTGH</sequence>
<organism evidence="3 4">
    <name type="scientific">Cyclobacterium jeungdonense</name>
    <dbReference type="NCBI Taxonomy" id="708087"/>
    <lineage>
        <taxon>Bacteria</taxon>
        <taxon>Pseudomonadati</taxon>
        <taxon>Bacteroidota</taxon>
        <taxon>Cytophagia</taxon>
        <taxon>Cytophagales</taxon>
        <taxon>Cyclobacteriaceae</taxon>
        <taxon>Cyclobacterium</taxon>
    </lineage>
</organism>
<proteinExistence type="inferred from homology"/>
<dbReference type="EMBL" id="JAUFQS010000010">
    <property type="protein sequence ID" value="MDN3688532.1"/>
    <property type="molecule type" value="Genomic_DNA"/>
</dbReference>
<evidence type="ECO:0000313" key="3">
    <source>
        <dbReference type="EMBL" id="MDN3688532.1"/>
    </source>
</evidence>
<evidence type="ECO:0000313" key="4">
    <source>
        <dbReference type="Proteomes" id="UP001236663"/>
    </source>
</evidence>
<feature type="domain" description="AB hydrolase-1" evidence="2">
    <location>
        <begin position="20"/>
        <end position="253"/>
    </location>
</feature>
<dbReference type="GO" id="GO:0016787">
    <property type="term" value="F:hydrolase activity"/>
    <property type="evidence" value="ECO:0007669"/>
    <property type="project" value="UniProtKB-KW"/>
</dbReference>
<dbReference type="SUPFAM" id="SSF53474">
    <property type="entry name" value="alpha/beta-Hydrolases"/>
    <property type="match status" value="1"/>
</dbReference>
<keyword evidence="4" id="KW-1185">Reference proteome</keyword>
<comment type="caution">
    <text evidence="3">The sequence shown here is derived from an EMBL/GenBank/DDBJ whole genome shotgun (WGS) entry which is preliminary data.</text>
</comment>
<reference evidence="4" key="1">
    <citation type="journal article" date="2019" name="Int. J. Syst. Evol. Microbiol.">
        <title>The Global Catalogue of Microorganisms (GCM) 10K type strain sequencing project: providing services to taxonomists for standard genome sequencing and annotation.</title>
        <authorList>
            <consortium name="The Broad Institute Genomics Platform"/>
            <consortium name="The Broad Institute Genome Sequencing Center for Infectious Disease"/>
            <person name="Wu L."/>
            <person name="Ma J."/>
        </authorList>
    </citation>
    <scope>NUCLEOTIDE SEQUENCE [LARGE SCALE GENOMIC DNA]</scope>
    <source>
        <strain evidence="4">CECT 7706</strain>
    </source>
</reference>
<dbReference type="InterPro" id="IPR029058">
    <property type="entry name" value="AB_hydrolase_fold"/>
</dbReference>
<accession>A0ABT8C850</accession>
<dbReference type="RefSeq" id="WP_163386783.1">
    <property type="nucleotide sequence ID" value="NZ_JAUFQS010000010.1"/>
</dbReference>
<comment type="similarity">
    <text evidence="1">Belongs to the AB hydrolase superfamily.</text>
</comment>
<dbReference type="Proteomes" id="UP001236663">
    <property type="component" value="Unassembled WGS sequence"/>
</dbReference>